<evidence type="ECO:0000313" key="3">
    <source>
        <dbReference type="Proteomes" id="UP000309133"/>
    </source>
</evidence>
<name>A0A4S4FQC8_9MICO</name>
<dbReference type="EMBL" id="SSSM01000003">
    <property type="protein sequence ID" value="THG31815.1"/>
    <property type="molecule type" value="Genomic_DNA"/>
</dbReference>
<dbReference type="Pfam" id="PF16571">
    <property type="entry name" value="FBP_C"/>
    <property type="match status" value="1"/>
</dbReference>
<organism evidence="2 3">
    <name type="scientific">Naasia lichenicola</name>
    <dbReference type="NCBI Taxonomy" id="2565933"/>
    <lineage>
        <taxon>Bacteria</taxon>
        <taxon>Bacillati</taxon>
        <taxon>Actinomycetota</taxon>
        <taxon>Actinomycetes</taxon>
        <taxon>Micrococcales</taxon>
        <taxon>Microbacteriaceae</taxon>
        <taxon>Naasia</taxon>
    </lineage>
</organism>
<keyword evidence="3" id="KW-1185">Reference proteome</keyword>
<dbReference type="AlphaFoldDB" id="A0A4S4FQC8"/>
<feature type="domain" description="Elongation factor G-binding protein C-terminal treble-clef zinc-finger" evidence="1">
    <location>
        <begin position="9"/>
        <end position="163"/>
    </location>
</feature>
<reference evidence="2 3" key="1">
    <citation type="submission" date="2019-04" db="EMBL/GenBank/DDBJ databases">
        <authorList>
            <person name="Jiang L."/>
        </authorList>
    </citation>
    <scope>NUCLEOTIDE SEQUENCE [LARGE SCALE GENOMIC DNA]</scope>
    <source>
        <strain evidence="2 3">YIM 131853</strain>
    </source>
</reference>
<evidence type="ECO:0000259" key="1">
    <source>
        <dbReference type="Pfam" id="PF16571"/>
    </source>
</evidence>
<comment type="caution">
    <text evidence="2">The sequence shown here is derived from an EMBL/GenBank/DDBJ whole genome shotgun (WGS) entry which is preliminary data.</text>
</comment>
<dbReference type="Proteomes" id="UP000309133">
    <property type="component" value="Unassembled WGS sequence"/>
</dbReference>
<proteinExistence type="predicted"/>
<dbReference type="RefSeq" id="WP_136426935.1">
    <property type="nucleotide sequence ID" value="NZ_SSSM01000003.1"/>
</dbReference>
<accession>A0A4S4FQC8</accession>
<gene>
    <name evidence="2" type="ORF">E6C64_07125</name>
</gene>
<evidence type="ECO:0000313" key="2">
    <source>
        <dbReference type="EMBL" id="THG31815.1"/>
    </source>
</evidence>
<sequence>MHPLDPTTIRASFVNASRKELADLTVPPGLGELDWTKLDYLGWRDPKYARRAYMVVPTSASEGDALIGIVLKEADAKSGRRAQCSLCQDVTLPNDVVFYGARRAGSAGRTGNALGSLICSDFECSANVRKLPPMAYIGYDVEAARLNRMATLRERVSNFARAVLDD</sequence>
<dbReference type="OrthoDB" id="4171838at2"/>
<protein>
    <submittedName>
        <fullName evidence="2">FBP domain-containing protein</fullName>
    </submittedName>
</protein>
<dbReference type="InterPro" id="IPR032330">
    <property type="entry name" value="EF-G-binding_C"/>
</dbReference>